<dbReference type="Pfam" id="PF02687">
    <property type="entry name" value="FtsX"/>
    <property type="match status" value="1"/>
</dbReference>
<dbReference type="GO" id="GO:0044874">
    <property type="term" value="P:lipoprotein localization to outer membrane"/>
    <property type="evidence" value="ECO:0007669"/>
    <property type="project" value="TreeGrafter"/>
</dbReference>
<keyword evidence="5 6" id="KW-0472">Membrane</keyword>
<proteinExistence type="predicted"/>
<gene>
    <name evidence="9" type="ORF">METZ01_LOCUS14629</name>
</gene>
<organism evidence="9">
    <name type="scientific">marine metagenome</name>
    <dbReference type="NCBI Taxonomy" id="408172"/>
    <lineage>
        <taxon>unclassified sequences</taxon>
        <taxon>metagenomes</taxon>
        <taxon>ecological metagenomes</taxon>
    </lineage>
</organism>
<feature type="transmembrane region" description="Helical" evidence="6">
    <location>
        <begin position="12"/>
        <end position="34"/>
    </location>
</feature>
<dbReference type="EMBL" id="UINC01000825">
    <property type="protein sequence ID" value="SUZ61775.1"/>
    <property type="molecule type" value="Genomic_DNA"/>
</dbReference>
<evidence type="ECO:0000259" key="7">
    <source>
        <dbReference type="Pfam" id="PF02687"/>
    </source>
</evidence>
<evidence type="ECO:0000256" key="2">
    <source>
        <dbReference type="ARBA" id="ARBA00022475"/>
    </source>
</evidence>
<feature type="transmembrane region" description="Helical" evidence="6">
    <location>
        <begin position="362"/>
        <end position="383"/>
    </location>
</feature>
<dbReference type="InterPro" id="IPR025857">
    <property type="entry name" value="MacB_PCD"/>
</dbReference>
<feature type="transmembrane region" description="Helical" evidence="6">
    <location>
        <begin position="309"/>
        <end position="337"/>
    </location>
</feature>
<evidence type="ECO:0000256" key="5">
    <source>
        <dbReference type="ARBA" id="ARBA00023136"/>
    </source>
</evidence>
<feature type="domain" description="MacB-like periplasmic core" evidence="8">
    <location>
        <begin position="13"/>
        <end position="236"/>
    </location>
</feature>
<dbReference type="InterPro" id="IPR003838">
    <property type="entry name" value="ABC3_permease_C"/>
</dbReference>
<feature type="domain" description="ABC3 transporter permease C-terminal" evidence="7">
    <location>
        <begin position="268"/>
        <end position="386"/>
    </location>
</feature>
<dbReference type="PANTHER" id="PTHR30489">
    <property type="entry name" value="LIPOPROTEIN-RELEASING SYSTEM TRANSMEMBRANE PROTEIN LOLE"/>
    <property type="match status" value="1"/>
</dbReference>
<evidence type="ECO:0000256" key="1">
    <source>
        <dbReference type="ARBA" id="ARBA00004651"/>
    </source>
</evidence>
<evidence type="ECO:0000313" key="9">
    <source>
        <dbReference type="EMBL" id="SUZ61775.1"/>
    </source>
</evidence>
<keyword evidence="2" id="KW-1003">Cell membrane</keyword>
<keyword evidence="3 6" id="KW-0812">Transmembrane</keyword>
<dbReference type="PANTHER" id="PTHR30489:SF0">
    <property type="entry name" value="LIPOPROTEIN-RELEASING SYSTEM TRANSMEMBRANE PROTEIN LOLE"/>
    <property type="match status" value="1"/>
</dbReference>
<dbReference type="GO" id="GO:0098797">
    <property type="term" value="C:plasma membrane protein complex"/>
    <property type="evidence" value="ECO:0007669"/>
    <property type="project" value="TreeGrafter"/>
</dbReference>
<reference evidence="9" key="1">
    <citation type="submission" date="2018-05" db="EMBL/GenBank/DDBJ databases">
        <authorList>
            <person name="Lanie J.A."/>
            <person name="Ng W.-L."/>
            <person name="Kazmierczak K.M."/>
            <person name="Andrzejewski T.M."/>
            <person name="Davidsen T.M."/>
            <person name="Wayne K.J."/>
            <person name="Tettelin H."/>
            <person name="Glass J.I."/>
            <person name="Rusch D."/>
            <person name="Podicherti R."/>
            <person name="Tsui H.-C.T."/>
            <person name="Winkler M.E."/>
        </authorList>
    </citation>
    <scope>NUCLEOTIDE SEQUENCE</scope>
</reference>
<keyword evidence="4 6" id="KW-1133">Transmembrane helix</keyword>
<dbReference type="InterPro" id="IPR051447">
    <property type="entry name" value="Lipoprotein-release_system"/>
</dbReference>
<dbReference type="AlphaFoldDB" id="A0A381P4A8"/>
<evidence type="ECO:0000256" key="3">
    <source>
        <dbReference type="ARBA" id="ARBA00022692"/>
    </source>
</evidence>
<evidence type="ECO:0008006" key="10">
    <source>
        <dbReference type="Google" id="ProtNLM"/>
    </source>
</evidence>
<name>A0A381P4A8_9ZZZZ</name>
<accession>A0A381P4A8</accession>
<sequence>MAFRNLFRQYRRTILTALSIGGGYIVFVLSVSLVEGSYGNVIDIFTKDSVGHIQIHRKSYREKPKTYLTIDNRKELEELFHKESKIISFAPRVLSMALAYGKEKSTPVKVLGIDPNLESGVTRIKEKIFSGDYFDSIPNADGYYKAMIGSSIAKSLKINIGDELILIGQGAEGSIANDIFIVSSIVGNEDSFDRMTVYLPLIASQSFLSLSDEVHQYALLVNTPKRNVEIADELQETLSNLEVAPWQRIETTFYQTMQADKKGNNYTLVLIVFLVFVGVLNTILMSVLERTKEFGVIRAIGCRPSKLILLINLETMFLTFLSISLSLVIVIPMIYWFANTGFLLSEPIDMGGVMFQHMRGEFSLNVFLKPMIIVFITSMLVSLPPGFRAARMSPKNAMDIN</sequence>
<dbReference type="Pfam" id="PF12704">
    <property type="entry name" value="MacB_PCD"/>
    <property type="match status" value="1"/>
</dbReference>
<feature type="transmembrane region" description="Helical" evidence="6">
    <location>
        <begin position="266"/>
        <end position="288"/>
    </location>
</feature>
<evidence type="ECO:0000259" key="8">
    <source>
        <dbReference type="Pfam" id="PF12704"/>
    </source>
</evidence>
<protein>
    <recommendedName>
        <fullName evidence="10">ABC3 transporter permease protein domain-containing protein</fullName>
    </recommendedName>
</protein>
<evidence type="ECO:0000256" key="6">
    <source>
        <dbReference type="SAM" id="Phobius"/>
    </source>
</evidence>
<evidence type="ECO:0000256" key="4">
    <source>
        <dbReference type="ARBA" id="ARBA00022989"/>
    </source>
</evidence>
<comment type="subcellular location">
    <subcellularLocation>
        <location evidence="1">Cell membrane</location>
        <topology evidence="1">Multi-pass membrane protein</topology>
    </subcellularLocation>
</comment>